<dbReference type="Proteomes" id="UP000230750">
    <property type="component" value="Unassembled WGS sequence"/>
</dbReference>
<reference evidence="2 3" key="1">
    <citation type="journal article" date="2017" name="PLoS Biol.">
        <title>The sea cucumber genome provides insights into morphological evolution and visceral regeneration.</title>
        <authorList>
            <person name="Zhang X."/>
            <person name="Sun L."/>
            <person name="Yuan J."/>
            <person name="Sun Y."/>
            <person name="Gao Y."/>
            <person name="Zhang L."/>
            <person name="Li S."/>
            <person name="Dai H."/>
            <person name="Hamel J.F."/>
            <person name="Liu C."/>
            <person name="Yu Y."/>
            <person name="Liu S."/>
            <person name="Lin W."/>
            <person name="Guo K."/>
            <person name="Jin S."/>
            <person name="Xu P."/>
            <person name="Storey K.B."/>
            <person name="Huan P."/>
            <person name="Zhang T."/>
            <person name="Zhou Y."/>
            <person name="Zhang J."/>
            <person name="Lin C."/>
            <person name="Li X."/>
            <person name="Xing L."/>
            <person name="Huo D."/>
            <person name="Sun M."/>
            <person name="Wang L."/>
            <person name="Mercier A."/>
            <person name="Li F."/>
            <person name="Yang H."/>
            <person name="Xiang J."/>
        </authorList>
    </citation>
    <scope>NUCLEOTIDE SEQUENCE [LARGE SCALE GENOMIC DNA]</scope>
    <source>
        <strain evidence="2">Shaxun</strain>
        <tissue evidence="2">Muscle</tissue>
    </source>
</reference>
<gene>
    <name evidence="2" type="ORF">BSL78_12386</name>
</gene>
<feature type="compositionally biased region" description="Basic and acidic residues" evidence="1">
    <location>
        <begin position="19"/>
        <end position="30"/>
    </location>
</feature>
<comment type="caution">
    <text evidence="2">The sequence shown here is derived from an EMBL/GenBank/DDBJ whole genome shotgun (WGS) entry which is preliminary data.</text>
</comment>
<feature type="region of interest" description="Disordered" evidence="1">
    <location>
        <begin position="1"/>
        <end position="317"/>
    </location>
</feature>
<evidence type="ECO:0000313" key="2">
    <source>
        <dbReference type="EMBL" id="PIK50747.1"/>
    </source>
</evidence>
<organism evidence="2 3">
    <name type="scientific">Stichopus japonicus</name>
    <name type="common">Sea cucumber</name>
    <dbReference type="NCBI Taxonomy" id="307972"/>
    <lineage>
        <taxon>Eukaryota</taxon>
        <taxon>Metazoa</taxon>
        <taxon>Echinodermata</taxon>
        <taxon>Eleutherozoa</taxon>
        <taxon>Echinozoa</taxon>
        <taxon>Holothuroidea</taxon>
        <taxon>Aspidochirotacea</taxon>
        <taxon>Aspidochirotida</taxon>
        <taxon>Stichopodidae</taxon>
        <taxon>Apostichopus</taxon>
    </lineage>
</organism>
<feature type="compositionally biased region" description="Polar residues" evidence="1">
    <location>
        <begin position="306"/>
        <end position="316"/>
    </location>
</feature>
<dbReference type="EMBL" id="MRZV01000406">
    <property type="protein sequence ID" value="PIK50747.1"/>
    <property type="molecule type" value="Genomic_DNA"/>
</dbReference>
<feature type="compositionally biased region" description="Polar residues" evidence="1">
    <location>
        <begin position="50"/>
        <end position="72"/>
    </location>
</feature>
<feature type="compositionally biased region" description="Polar residues" evidence="1">
    <location>
        <begin position="118"/>
        <end position="127"/>
    </location>
</feature>
<evidence type="ECO:0000313" key="3">
    <source>
        <dbReference type="Proteomes" id="UP000230750"/>
    </source>
</evidence>
<keyword evidence="3" id="KW-1185">Reference proteome</keyword>
<feature type="compositionally biased region" description="Low complexity" evidence="1">
    <location>
        <begin position="281"/>
        <end position="301"/>
    </location>
</feature>
<dbReference type="AlphaFoldDB" id="A0A2G8KRY5"/>
<feature type="compositionally biased region" description="Basic residues" evidence="1">
    <location>
        <begin position="1"/>
        <end position="10"/>
    </location>
</feature>
<accession>A0A2G8KRY5</accession>
<name>A0A2G8KRY5_STIJA</name>
<protein>
    <submittedName>
        <fullName evidence="2">Uncharacterized protein</fullName>
    </submittedName>
</protein>
<feature type="compositionally biased region" description="Basic and acidic residues" evidence="1">
    <location>
        <begin position="141"/>
        <end position="239"/>
    </location>
</feature>
<evidence type="ECO:0000256" key="1">
    <source>
        <dbReference type="SAM" id="MobiDB-lite"/>
    </source>
</evidence>
<proteinExistence type="predicted"/>
<sequence>MRRGSSRKNRGSSIRRSSKKGEMRKMDAKGEAAFIQSQEIPATNIDDVITNGSTEEGQSESLSNGKASSPDSGESDVIMTDEPLPESRLSHLDTQGDDGKDKGTESAPSAESKADGNQDVTIQTNQVEPKRPKSILKKTPSRVEAEPETPKKVKKDERRSEKKVEVDRNLSQEQKLKEKEEKEKERQRLKEEKEKRRQREKEEKQRRKEDQASRKQRGREDKSKKVKDEVSNGKQENQEAKGGSPEDGGEALVTGESNGPGPDTLSELKRTRQQMNSPIHSNSASPDLSASSGKSSDSQVSEKPNKVSNNKQSSRFSARLPFSLPFMQSYDLHDPASDYSQQKRDSVAMTADTQDIALLADSGNSTNVLTINTEDGETLKKFTAYPDTQRLNEDETTEACCIIM</sequence>